<feature type="domain" description="Peptidase M1 membrane alanine aminopeptidase" evidence="18">
    <location>
        <begin position="258"/>
        <end position="489"/>
    </location>
</feature>
<dbReference type="GO" id="GO:0005886">
    <property type="term" value="C:plasma membrane"/>
    <property type="evidence" value="ECO:0007669"/>
    <property type="project" value="UniProtKB-SubCell"/>
</dbReference>
<dbReference type="InterPro" id="IPR027268">
    <property type="entry name" value="Peptidase_M4/M1_CTD_sf"/>
</dbReference>
<evidence type="ECO:0000313" key="22">
    <source>
        <dbReference type="Proteomes" id="UP000075809"/>
    </source>
</evidence>
<keyword evidence="13" id="KW-0449">Lipoprotein</keyword>
<evidence type="ECO:0000256" key="2">
    <source>
        <dbReference type="ARBA" id="ARBA00010136"/>
    </source>
</evidence>
<evidence type="ECO:0000256" key="1">
    <source>
        <dbReference type="ARBA" id="ARBA00004609"/>
    </source>
</evidence>
<feature type="binding site" evidence="15">
    <location>
        <position position="335"/>
    </location>
    <ligand>
        <name>Zn(2+)</name>
        <dbReference type="ChEBI" id="CHEBI:29105"/>
        <note>catalytic</note>
    </ligand>
</feature>
<evidence type="ECO:0000256" key="4">
    <source>
        <dbReference type="ARBA" id="ARBA00022622"/>
    </source>
</evidence>
<keyword evidence="4" id="KW-0336">GPI-anchor</keyword>
<comment type="similarity">
    <text evidence="2 17">Belongs to the peptidase M1 family.</text>
</comment>
<evidence type="ECO:0000259" key="20">
    <source>
        <dbReference type="Pfam" id="PF17900"/>
    </source>
</evidence>
<dbReference type="EC" id="3.4.11.-" evidence="17"/>
<keyword evidence="8 17" id="KW-0378">Hydrolase</keyword>
<keyword evidence="6 15" id="KW-0479">Metal-binding</keyword>
<accession>A0A151WRT0</accession>
<dbReference type="InterPro" id="IPR034016">
    <property type="entry name" value="M1_APN-typ"/>
</dbReference>
<evidence type="ECO:0000256" key="14">
    <source>
        <dbReference type="PIRSR" id="PIRSR634016-1"/>
    </source>
</evidence>
<keyword evidence="9 15" id="KW-0862">Zinc</keyword>
<keyword evidence="11" id="KW-0472">Membrane</keyword>
<sequence length="838" mass="99326">MRNEKNKFRSAVEQIDRLPTYIVPTNYNIKLKPQLLIANTEKNYTAHTLEGETSTRIHILKKTRYIYLQGYFLFIYDTPTLINENNGNVYELLQHMFYNPATHILTFYLTEDLSPGFYILNTKFYGTSVLPKKDVFKIAYTNKRRDVIWSNALNFQPIRGRQLFPCWDEPAFKATFKISILHHENHTALSNMPIENLEYVNNNMVWTHFHITPLMSTYHVAVALINFPSYRINVNTSKHQTIWGSTYPSQYTKFAENMFEIVTSYLGIMWNKTISKIDHVVFPESENIWNWYLRDGVSQWGLIFYRETRILYNEAVDPPSRKIEIMRLVAREAVHHWFSNLVNLSWWSYLWITDGIAGLLVANAINEIFPDSRISDLFVVQIQHDSLNLDTHSLMKPLQQEITYIADIDLLVISVSYIKAPVIFRMFRHMLTDAVFWNGINKYLNMDQLSSESSAYDLWISMQMALFKSNYKDTFEPVMSDLKSIMNKWTTTSQYPVLNVIRESRSGNIIISQEKNTWWIPITYTTQTELNFNDTVPRRWLTPNDQQIIILNVTQFDWIIFNLQQTGYYRVNYELTMWQRIAYYLNSNNYKNIHVLNRAQILDDAFYLAIEEKSINLSTFWDLSNYLSRETDYVAWYPMIKAFEYLSIFIPFSEIGLEEKMRRILPTVFKKIGYKEIPNENDLTKCLRQEIAKWACVLGDSDCRNNAKSKLEWHLANPEKHKILPWWEDWTFCNGLIKANDSIWMKMLDISKREHNKKILEYLTCSENSTIIQTYLNSISDNITLEINVRVNIFLRIIAKHARNIEVLEYILENFEKIKPAYDISFQNLYHKFIKHLC</sequence>
<keyword evidence="17 21" id="KW-0031">Aminopeptidase</keyword>
<evidence type="ECO:0000313" key="21">
    <source>
        <dbReference type="EMBL" id="KYQ50501.1"/>
    </source>
</evidence>
<dbReference type="GO" id="GO:0043171">
    <property type="term" value="P:peptide catabolic process"/>
    <property type="evidence" value="ECO:0007669"/>
    <property type="project" value="TreeGrafter"/>
</dbReference>
<dbReference type="PRINTS" id="PR00756">
    <property type="entry name" value="ALADIPTASE"/>
</dbReference>
<feature type="active site" description="Proton acceptor" evidence="14">
    <location>
        <position position="332"/>
    </location>
</feature>
<dbReference type="GO" id="GO:0042277">
    <property type="term" value="F:peptide binding"/>
    <property type="evidence" value="ECO:0007669"/>
    <property type="project" value="TreeGrafter"/>
</dbReference>
<dbReference type="Pfam" id="PF01433">
    <property type="entry name" value="Peptidase_M1"/>
    <property type="match status" value="1"/>
</dbReference>
<dbReference type="AlphaFoldDB" id="A0A151WRT0"/>
<dbReference type="Gene3D" id="2.60.40.1730">
    <property type="entry name" value="tricorn interacting facor f3 domain"/>
    <property type="match status" value="1"/>
</dbReference>
<dbReference type="Gene3D" id="2.60.40.1910">
    <property type="match status" value="1"/>
</dbReference>
<keyword evidence="3" id="KW-1003">Cell membrane</keyword>
<evidence type="ECO:0000256" key="7">
    <source>
        <dbReference type="ARBA" id="ARBA00022729"/>
    </source>
</evidence>
<dbReference type="PANTHER" id="PTHR11533:SF290">
    <property type="entry name" value="AMINOPEPTIDASE"/>
    <property type="match status" value="1"/>
</dbReference>
<evidence type="ECO:0000256" key="16">
    <source>
        <dbReference type="PIRSR" id="PIRSR634016-4"/>
    </source>
</evidence>
<feature type="site" description="Transition state stabilizer" evidence="16">
    <location>
        <position position="417"/>
    </location>
</feature>
<feature type="domain" description="ERAP1-like C-terminal" evidence="19">
    <location>
        <begin position="558"/>
        <end position="835"/>
    </location>
</feature>
<evidence type="ECO:0000256" key="13">
    <source>
        <dbReference type="ARBA" id="ARBA00023288"/>
    </source>
</evidence>
<keyword evidence="10 17" id="KW-0482">Metalloprotease</keyword>
<dbReference type="Pfam" id="PF11838">
    <property type="entry name" value="ERAP1_C"/>
    <property type="match status" value="1"/>
</dbReference>
<dbReference type="GO" id="GO:0006508">
    <property type="term" value="P:proteolysis"/>
    <property type="evidence" value="ECO:0007669"/>
    <property type="project" value="UniProtKB-KW"/>
</dbReference>
<comment type="cofactor">
    <cofactor evidence="15 17">
        <name>Zn(2+)</name>
        <dbReference type="ChEBI" id="CHEBI:29105"/>
    </cofactor>
    <text evidence="15 17">Binds 1 zinc ion per subunit.</text>
</comment>
<evidence type="ECO:0000259" key="18">
    <source>
        <dbReference type="Pfam" id="PF01433"/>
    </source>
</evidence>
<evidence type="ECO:0000256" key="3">
    <source>
        <dbReference type="ARBA" id="ARBA00022475"/>
    </source>
</evidence>
<proteinExistence type="inferred from homology"/>
<dbReference type="GO" id="GO:0008270">
    <property type="term" value="F:zinc ion binding"/>
    <property type="evidence" value="ECO:0007669"/>
    <property type="project" value="UniProtKB-UniRule"/>
</dbReference>
<evidence type="ECO:0000256" key="17">
    <source>
        <dbReference type="RuleBase" id="RU364040"/>
    </source>
</evidence>
<dbReference type="EMBL" id="KQ982805">
    <property type="protein sequence ID" value="KYQ50501.1"/>
    <property type="molecule type" value="Genomic_DNA"/>
</dbReference>
<dbReference type="InterPro" id="IPR024571">
    <property type="entry name" value="ERAP1-like_C_dom"/>
</dbReference>
<dbReference type="InterPro" id="IPR001930">
    <property type="entry name" value="Peptidase_M1"/>
</dbReference>
<dbReference type="PANTHER" id="PTHR11533">
    <property type="entry name" value="PROTEASE M1 ZINC METALLOPROTEASE"/>
    <property type="match status" value="1"/>
</dbReference>
<reference evidence="21 22" key="1">
    <citation type="submission" date="2015-09" db="EMBL/GenBank/DDBJ databases">
        <title>Trachymyrmex zeteki WGS genome.</title>
        <authorList>
            <person name="Nygaard S."/>
            <person name="Hu H."/>
            <person name="Boomsma J."/>
            <person name="Zhang G."/>
        </authorList>
    </citation>
    <scope>NUCLEOTIDE SEQUENCE [LARGE SCALE GENOMIC DNA]</scope>
    <source>
        <strain evidence="21">Tzet28-1</strain>
        <tissue evidence="21">Whole body</tissue>
    </source>
</reference>
<keyword evidence="5 17" id="KW-0645">Protease</keyword>
<keyword evidence="7" id="KW-0732">Signal</keyword>
<keyword evidence="22" id="KW-1185">Reference proteome</keyword>
<dbReference type="SUPFAM" id="SSF55486">
    <property type="entry name" value="Metalloproteases ('zincins'), catalytic domain"/>
    <property type="match status" value="1"/>
</dbReference>
<organism evidence="21 22">
    <name type="scientific">Mycetomoellerius zeteki</name>
    <dbReference type="NCBI Taxonomy" id="64791"/>
    <lineage>
        <taxon>Eukaryota</taxon>
        <taxon>Metazoa</taxon>
        <taxon>Ecdysozoa</taxon>
        <taxon>Arthropoda</taxon>
        <taxon>Hexapoda</taxon>
        <taxon>Insecta</taxon>
        <taxon>Pterygota</taxon>
        <taxon>Neoptera</taxon>
        <taxon>Endopterygota</taxon>
        <taxon>Hymenoptera</taxon>
        <taxon>Apocrita</taxon>
        <taxon>Aculeata</taxon>
        <taxon>Formicoidea</taxon>
        <taxon>Formicidae</taxon>
        <taxon>Myrmicinae</taxon>
        <taxon>Mycetomoellerius</taxon>
    </lineage>
</organism>
<evidence type="ECO:0000256" key="9">
    <source>
        <dbReference type="ARBA" id="ARBA00022833"/>
    </source>
</evidence>
<comment type="subcellular location">
    <subcellularLocation>
        <location evidence="1">Cell membrane</location>
        <topology evidence="1">Lipid-anchor</topology>
        <topology evidence="1">GPI-anchor</topology>
    </subcellularLocation>
</comment>
<dbReference type="InterPro" id="IPR042097">
    <property type="entry name" value="Aminopeptidase_N-like_N_sf"/>
</dbReference>
<dbReference type="SUPFAM" id="SSF63737">
    <property type="entry name" value="Leukotriene A4 hydrolase N-terminal domain"/>
    <property type="match status" value="1"/>
</dbReference>
<gene>
    <name evidence="21" type="ORF">ALC60_10401</name>
</gene>
<dbReference type="GO" id="GO:0098552">
    <property type="term" value="C:side of membrane"/>
    <property type="evidence" value="ECO:0007669"/>
    <property type="project" value="UniProtKB-KW"/>
</dbReference>
<evidence type="ECO:0000259" key="19">
    <source>
        <dbReference type="Pfam" id="PF11838"/>
    </source>
</evidence>
<dbReference type="Gene3D" id="1.10.390.10">
    <property type="entry name" value="Neutral Protease Domain 2"/>
    <property type="match status" value="1"/>
</dbReference>
<dbReference type="CDD" id="cd09601">
    <property type="entry name" value="M1_APN-Q_like"/>
    <property type="match status" value="1"/>
</dbReference>
<dbReference type="InterPro" id="IPR014782">
    <property type="entry name" value="Peptidase_M1_dom"/>
</dbReference>
<dbReference type="GO" id="GO:0005737">
    <property type="term" value="C:cytoplasm"/>
    <property type="evidence" value="ECO:0007669"/>
    <property type="project" value="TreeGrafter"/>
</dbReference>
<evidence type="ECO:0000256" key="11">
    <source>
        <dbReference type="ARBA" id="ARBA00023136"/>
    </source>
</evidence>
<dbReference type="InterPro" id="IPR050344">
    <property type="entry name" value="Peptidase_M1_aminopeptidases"/>
</dbReference>
<keyword evidence="12" id="KW-0325">Glycoprotein</keyword>
<evidence type="ECO:0000256" key="6">
    <source>
        <dbReference type="ARBA" id="ARBA00022723"/>
    </source>
</evidence>
<evidence type="ECO:0000256" key="12">
    <source>
        <dbReference type="ARBA" id="ARBA00023180"/>
    </source>
</evidence>
<evidence type="ECO:0000256" key="5">
    <source>
        <dbReference type="ARBA" id="ARBA00022670"/>
    </source>
</evidence>
<dbReference type="GO" id="GO:0070006">
    <property type="term" value="F:metalloaminopeptidase activity"/>
    <property type="evidence" value="ECO:0007669"/>
    <property type="project" value="TreeGrafter"/>
</dbReference>
<dbReference type="GO" id="GO:0005615">
    <property type="term" value="C:extracellular space"/>
    <property type="evidence" value="ECO:0007669"/>
    <property type="project" value="TreeGrafter"/>
</dbReference>
<dbReference type="Pfam" id="PF17900">
    <property type="entry name" value="Peptidase_M1_N"/>
    <property type="match status" value="1"/>
</dbReference>
<protein>
    <recommendedName>
        <fullName evidence="17">Aminopeptidase</fullName>
        <ecNumber evidence="17">3.4.11.-</ecNumber>
    </recommendedName>
</protein>
<evidence type="ECO:0000256" key="10">
    <source>
        <dbReference type="ARBA" id="ARBA00023049"/>
    </source>
</evidence>
<name>A0A151WRT0_9HYME</name>
<feature type="domain" description="Aminopeptidase N-like N-terminal" evidence="20">
    <location>
        <begin position="23"/>
        <end position="218"/>
    </location>
</feature>
<dbReference type="InterPro" id="IPR045357">
    <property type="entry name" value="Aminopeptidase_N-like_N"/>
</dbReference>
<dbReference type="Proteomes" id="UP000075809">
    <property type="component" value="Unassembled WGS sequence"/>
</dbReference>
<dbReference type="STRING" id="64791.A0A151WRT0"/>
<dbReference type="FunFam" id="2.60.40.1910:FF:000008">
    <property type="entry name" value="Aminopeptidase"/>
    <property type="match status" value="1"/>
</dbReference>
<evidence type="ECO:0000256" key="8">
    <source>
        <dbReference type="ARBA" id="ARBA00022801"/>
    </source>
</evidence>
<evidence type="ECO:0000256" key="15">
    <source>
        <dbReference type="PIRSR" id="PIRSR634016-3"/>
    </source>
</evidence>
<dbReference type="Gene3D" id="1.25.50.20">
    <property type="match status" value="1"/>
</dbReference>